<organism evidence="9 10">
    <name type="scientific">Neofusicoccum ribis</name>
    <dbReference type="NCBI Taxonomy" id="45134"/>
    <lineage>
        <taxon>Eukaryota</taxon>
        <taxon>Fungi</taxon>
        <taxon>Dikarya</taxon>
        <taxon>Ascomycota</taxon>
        <taxon>Pezizomycotina</taxon>
        <taxon>Dothideomycetes</taxon>
        <taxon>Dothideomycetes incertae sedis</taxon>
        <taxon>Botryosphaeriales</taxon>
        <taxon>Botryosphaeriaceae</taxon>
        <taxon>Neofusicoccum</taxon>
    </lineage>
</organism>
<dbReference type="PANTHER" id="PTHR43731">
    <property type="entry name" value="RHOMBOID PROTEASE"/>
    <property type="match status" value="1"/>
</dbReference>
<evidence type="ECO:0000313" key="9">
    <source>
        <dbReference type="EMBL" id="KAL1619546.1"/>
    </source>
</evidence>
<name>A0ABR3SGF0_9PEZI</name>
<dbReference type="Proteomes" id="UP001521116">
    <property type="component" value="Unassembled WGS sequence"/>
</dbReference>
<proteinExistence type="inferred from homology"/>
<comment type="subcellular location">
    <subcellularLocation>
        <location evidence="1">Membrane</location>
        <topology evidence="1">Multi-pass membrane protein</topology>
    </subcellularLocation>
</comment>
<dbReference type="InterPro" id="IPR022764">
    <property type="entry name" value="Peptidase_S54_rhomboid_dom"/>
</dbReference>
<evidence type="ECO:0000256" key="4">
    <source>
        <dbReference type="ARBA" id="ARBA00022801"/>
    </source>
</evidence>
<evidence type="ECO:0000256" key="5">
    <source>
        <dbReference type="ARBA" id="ARBA00022989"/>
    </source>
</evidence>
<dbReference type="EMBL" id="JAJVDC020000185">
    <property type="protein sequence ID" value="KAL1619546.1"/>
    <property type="molecule type" value="Genomic_DNA"/>
</dbReference>
<feature type="transmembrane region" description="Helical" evidence="7">
    <location>
        <begin position="126"/>
        <end position="147"/>
    </location>
</feature>
<feature type="transmembrane region" description="Helical" evidence="7">
    <location>
        <begin position="210"/>
        <end position="229"/>
    </location>
</feature>
<comment type="similarity">
    <text evidence="2">Belongs to the peptidase S54 family.</text>
</comment>
<evidence type="ECO:0000313" key="10">
    <source>
        <dbReference type="Proteomes" id="UP001521116"/>
    </source>
</evidence>
<feature type="transmembrane region" description="Helical" evidence="7">
    <location>
        <begin position="241"/>
        <end position="261"/>
    </location>
</feature>
<evidence type="ECO:0000259" key="8">
    <source>
        <dbReference type="Pfam" id="PF01694"/>
    </source>
</evidence>
<keyword evidence="10" id="KW-1185">Reference proteome</keyword>
<feature type="transmembrane region" description="Helical" evidence="7">
    <location>
        <begin position="154"/>
        <end position="172"/>
    </location>
</feature>
<dbReference type="Pfam" id="PF01694">
    <property type="entry name" value="Rhomboid"/>
    <property type="match status" value="1"/>
</dbReference>
<dbReference type="InterPro" id="IPR050925">
    <property type="entry name" value="Rhomboid_protease_S54"/>
</dbReference>
<keyword evidence="4" id="KW-0378">Hydrolase</keyword>
<dbReference type="Gene3D" id="1.20.1540.10">
    <property type="entry name" value="Rhomboid-like"/>
    <property type="match status" value="1"/>
</dbReference>
<comment type="caution">
    <text evidence="9">The sequence shown here is derived from an EMBL/GenBank/DDBJ whole genome shotgun (WGS) entry which is preliminary data.</text>
</comment>
<accession>A0ABR3SGF0</accession>
<evidence type="ECO:0000256" key="1">
    <source>
        <dbReference type="ARBA" id="ARBA00004141"/>
    </source>
</evidence>
<feature type="transmembrane region" description="Helical" evidence="7">
    <location>
        <begin position="184"/>
        <end position="203"/>
    </location>
</feature>
<evidence type="ECO:0000256" key="3">
    <source>
        <dbReference type="ARBA" id="ARBA00022692"/>
    </source>
</evidence>
<feature type="domain" description="Peptidase S54 rhomboid" evidence="8">
    <location>
        <begin position="111"/>
        <end position="262"/>
    </location>
</feature>
<sequence>MLLRPGLFRAARLPPTGALHRAVLARRLYSSWGPSAGQAASERWLYTILGLNTAVFAAWKYADNTIPLDLKASLSPETSRRIAQYVHLDKRQLFNDLYTHFVFKTDDPQRGRWWTTLTAAFSHKDLAHFIFNMFALKSFGEAIIAYCPRMGPSSFLTLYLGAGLAGSLGFYFQRQSQNSKQQSAAIGASGCVSGVAAAVALIAPNAKWQIMFIPIGIPAWLLFSAYLAYDAIYLNDPNSRIGHSGHIGGAAWGAVYYWLVLRRLRSPLSRR</sequence>
<keyword evidence="5 7" id="KW-1133">Transmembrane helix</keyword>
<dbReference type="InterPro" id="IPR035952">
    <property type="entry name" value="Rhomboid-like_sf"/>
</dbReference>
<keyword evidence="3 7" id="KW-0812">Transmembrane</keyword>
<gene>
    <name evidence="9" type="ORF">SLS56_010040</name>
</gene>
<protein>
    <recommendedName>
        <fullName evidence="8">Peptidase S54 rhomboid domain-containing protein</fullName>
    </recommendedName>
</protein>
<reference evidence="9 10" key="1">
    <citation type="submission" date="2024-02" db="EMBL/GenBank/DDBJ databases">
        <title>De novo assembly and annotation of 12 fungi associated with fruit tree decline syndrome in Ontario, Canada.</title>
        <authorList>
            <person name="Sulman M."/>
            <person name="Ellouze W."/>
            <person name="Ilyukhin E."/>
        </authorList>
    </citation>
    <scope>NUCLEOTIDE SEQUENCE [LARGE SCALE GENOMIC DNA]</scope>
    <source>
        <strain evidence="9 10">M1-105</strain>
    </source>
</reference>
<evidence type="ECO:0000256" key="7">
    <source>
        <dbReference type="SAM" id="Phobius"/>
    </source>
</evidence>
<dbReference type="SUPFAM" id="SSF144091">
    <property type="entry name" value="Rhomboid-like"/>
    <property type="match status" value="1"/>
</dbReference>
<dbReference type="PANTHER" id="PTHR43731:SF14">
    <property type="entry name" value="PRESENILIN-ASSOCIATED RHOMBOID-LIKE PROTEIN, MITOCHONDRIAL"/>
    <property type="match status" value="1"/>
</dbReference>
<evidence type="ECO:0000256" key="6">
    <source>
        <dbReference type="ARBA" id="ARBA00023136"/>
    </source>
</evidence>
<evidence type="ECO:0000256" key="2">
    <source>
        <dbReference type="ARBA" id="ARBA00009045"/>
    </source>
</evidence>
<keyword evidence="6 7" id="KW-0472">Membrane</keyword>